<dbReference type="GO" id="GO:0005802">
    <property type="term" value="C:trans-Golgi network"/>
    <property type="evidence" value="ECO:0007669"/>
    <property type="project" value="UniProtKB-UniRule"/>
</dbReference>
<dbReference type="GO" id="GO:0005764">
    <property type="term" value="C:lysosome"/>
    <property type="evidence" value="ECO:0007669"/>
    <property type="project" value="TreeGrafter"/>
</dbReference>
<dbReference type="GO" id="GO:0008333">
    <property type="term" value="P:endosome to lysosome transport"/>
    <property type="evidence" value="ECO:0007669"/>
    <property type="project" value="TreeGrafter"/>
</dbReference>
<evidence type="ECO:0000256" key="5">
    <source>
        <dbReference type="ARBA" id="ARBA00023289"/>
    </source>
</evidence>
<dbReference type="NCBIfam" id="TIGR00231">
    <property type="entry name" value="small_GTP"/>
    <property type="match status" value="1"/>
</dbReference>
<dbReference type="GO" id="GO:0005525">
    <property type="term" value="F:GTP binding"/>
    <property type="evidence" value="ECO:0007669"/>
    <property type="project" value="UniProtKB-UniRule"/>
</dbReference>
<dbReference type="CDD" id="cd04107">
    <property type="entry name" value="Rab32_Rab38"/>
    <property type="match status" value="1"/>
</dbReference>
<evidence type="ECO:0000256" key="3">
    <source>
        <dbReference type="ARBA" id="ARBA00023134"/>
    </source>
</evidence>
<proteinExistence type="inferred from homology"/>
<dbReference type="SMART" id="SM00173">
    <property type="entry name" value="RAS"/>
    <property type="match status" value="1"/>
</dbReference>
<reference evidence="7 8" key="1">
    <citation type="journal article" date="2018" name="Gigascience">
        <title>Genomes of trombidid mites reveal novel predicted allergens and laterally-transferred genes associated with secondary metabolism.</title>
        <authorList>
            <person name="Dong X."/>
            <person name="Chaisiri K."/>
            <person name="Xia D."/>
            <person name="Armstrong S.D."/>
            <person name="Fang Y."/>
            <person name="Donnelly M.J."/>
            <person name="Kadowaki T."/>
            <person name="McGarry J.W."/>
            <person name="Darby A.C."/>
            <person name="Makepeace B.L."/>
        </authorList>
    </citation>
    <scope>NUCLEOTIDE SEQUENCE [LARGE SCALE GENOMIC DNA]</scope>
    <source>
        <strain evidence="7">UoL-WK</strain>
    </source>
</reference>
<dbReference type="PRINTS" id="PR00449">
    <property type="entry name" value="RASTRNSFRMNG"/>
</dbReference>
<evidence type="ECO:0000256" key="2">
    <source>
        <dbReference type="ARBA" id="ARBA00022741"/>
    </source>
</evidence>
<dbReference type="SMART" id="SM00175">
    <property type="entry name" value="RAB"/>
    <property type="match status" value="1"/>
</dbReference>
<dbReference type="FunFam" id="3.40.50.300:FF:001447">
    <property type="entry name" value="Ras-related protein Rab-1B"/>
    <property type="match status" value="1"/>
</dbReference>
<comment type="subcellular location">
    <subcellularLocation>
        <location evidence="6">Membrane</location>
        <topology evidence="6">Lipid-anchor</topology>
    </subcellularLocation>
</comment>
<evidence type="ECO:0000256" key="4">
    <source>
        <dbReference type="ARBA" id="ARBA00023288"/>
    </source>
</evidence>
<dbReference type="GO" id="GO:0003924">
    <property type="term" value="F:GTPase activity"/>
    <property type="evidence" value="ECO:0007669"/>
    <property type="project" value="UniProtKB-UniRule"/>
</dbReference>
<keyword evidence="2 6" id="KW-0547">Nucleotide-binding</keyword>
<dbReference type="Pfam" id="PF00071">
    <property type="entry name" value="Ras"/>
    <property type="match status" value="1"/>
</dbReference>
<dbReference type="InterPro" id="IPR027417">
    <property type="entry name" value="P-loop_NTPase"/>
</dbReference>
<evidence type="ECO:0000313" key="7">
    <source>
        <dbReference type="EMBL" id="RWS06513.1"/>
    </source>
</evidence>
<keyword evidence="4 6" id="KW-0449">Lipoprotein</keyword>
<dbReference type="Proteomes" id="UP000285301">
    <property type="component" value="Unassembled WGS sequence"/>
</dbReference>
<dbReference type="GO" id="GO:0005770">
    <property type="term" value="C:late endosome"/>
    <property type="evidence" value="ECO:0007669"/>
    <property type="project" value="TreeGrafter"/>
</dbReference>
<evidence type="ECO:0000256" key="1">
    <source>
        <dbReference type="ARBA" id="ARBA00006270"/>
    </source>
</evidence>
<accession>A0A443QU19</accession>
<comment type="similarity">
    <text evidence="1 6">Belongs to the small GTPase superfamily. Rab family.</text>
</comment>
<evidence type="ECO:0000256" key="6">
    <source>
        <dbReference type="RuleBase" id="RU367128"/>
    </source>
</evidence>
<keyword evidence="6" id="KW-0472">Membrane</keyword>
<dbReference type="EMBL" id="NCKU01004058">
    <property type="protein sequence ID" value="RWS06513.1"/>
    <property type="molecule type" value="Genomic_DNA"/>
</dbReference>
<dbReference type="AlphaFoldDB" id="A0A443QU19"/>
<dbReference type="OrthoDB" id="245989at2759"/>
<dbReference type="InterPro" id="IPR005225">
    <property type="entry name" value="Small_GTP-bd"/>
</dbReference>
<dbReference type="GO" id="GO:0090385">
    <property type="term" value="P:phagosome-lysosome fusion"/>
    <property type="evidence" value="ECO:0007669"/>
    <property type="project" value="TreeGrafter"/>
</dbReference>
<dbReference type="SUPFAM" id="SSF52540">
    <property type="entry name" value="P-loop containing nucleoside triphosphate hydrolases"/>
    <property type="match status" value="1"/>
</dbReference>
<organism evidence="7 8">
    <name type="scientific">Dinothrombium tinctorium</name>
    <dbReference type="NCBI Taxonomy" id="1965070"/>
    <lineage>
        <taxon>Eukaryota</taxon>
        <taxon>Metazoa</taxon>
        <taxon>Ecdysozoa</taxon>
        <taxon>Arthropoda</taxon>
        <taxon>Chelicerata</taxon>
        <taxon>Arachnida</taxon>
        <taxon>Acari</taxon>
        <taxon>Acariformes</taxon>
        <taxon>Trombidiformes</taxon>
        <taxon>Prostigmata</taxon>
        <taxon>Anystina</taxon>
        <taxon>Parasitengona</taxon>
        <taxon>Trombidioidea</taxon>
        <taxon>Trombidiidae</taxon>
        <taxon>Dinothrombium</taxon>
    </lineage>
</organism>
<sequence>MELTIGVDFALKIIEWDENITIRLQMWDIAGQERFGNMTRVYYKEAVGAIITYDISRPASFESVLRWKRDLDEKVHLPDGRNIPCILIATKCDLANDSQSTSSEFLDEFCQANEFIGWFITSAKENINIEESATFLISKILENDKFNDFTFANIHGALRLTNERSKKPENKCFCN</sequence>
<dbReference type="PANTHER" id="PTHR47981">
    <property type="entry name" value="RAB FAMILY"/>
    <property type="match status" value="1"/>
</dbReference>
<dbReference type="PROSITE" id="PS51421">
    <property type="entry name" value="RAS"/>
    <property type="match status" value="1"/>
</dbReference>
<dbReference type="GO" id="GO:0016020">
    <property type="term" value="C:membrane"/>
    <property type="evidence" value="ECO:0007669"/>
    <property type="project" value="UniProtKB-SubCell"/>
</dbReference>
<gene>
    <name evidence="7" type="ORF">B4U79_04378</name>
</gene>
<dbReference type="InterPro" id="IPR001806">
    <property type="entry name" value="Small_GTPase"/>
</dbReference>
<dbReference type="PROSITE" id="PS51419">
    <property type="entry name" value="RAB"/>
    <property type="match status" value="1"/>
</dbReference>
<keyword evidence="5 6" id="KW-0636">Prenylation</keyword>
<protein>
    <recommendedName>
        <fullName evidence="6">Ras-related protein Rab</fullName>
    </recommendedName>
</protein>
<dbReference type="Gene3D" id="3.40.50.300">
    <property type="entry name" value="P-loop containing nucleotide triphosphate hydrolases"/>
    <property type="match status" value="1"/>
</dbReference>
<evidence type="ECO:0000313" key="8">
    <source>
        <dbReference type="Proteomes" id="UP000285301"/>
    </source>
</evidence>
<name>A0A443QU19_9ACAR</name>
<dbReference type="PANTHER" id="PTHR47981:SF39">
    <property type="entry name" value="RAS-RELATED PROTEIN RAB"/>
    <property type="match status" value="1"/>
</dbReference>
<comment type="function">
    <text evidence="6">The small GTPases Rab are key regulators in vesicle trafficking.</text>
</comment>
<comment type="caution">
    <text evidence="7">The sequence shown here is derived from an EMBL/GenBank/DDBJ whole genome shotgun (WGS) entry which is preliminary data.</text>
</comment>
<keyword evidence="8" id="KW-1185">Reference proteome</keyword>
<keyword evidence="3 6" id="KW-0342">GTP-binding</keyword>
<dbReference type="InterPro" id="IPR030697">
    <property type="entry name" value="Rab29/Rab38/Rab32"/>
</dbReference>
<dbReference type="GO" id="GO:0045335">
    <property type="term" value="C:phagocytic vesicle"/>
    <property type="evidence" value="ECO:0007669"/>
    <property type="project" value="TreeGrafter"/>
</dbReference>
<dbReference type="STRING" id="1965070.A0A443QU19"/>